<comment type="caution">
    <text evidence="5">The sequence shown here is derived from an EMBL/GenBank/DDBJ whole genome shotgun (WGS) entry which is preliminary data.</text>
</comment>
<dbReference type="PROSITE" id="PS51891">
    <property type="entry name" value="CENP_V_GFA"/>
    <property type="match status" value="1"/>
</dbReference>
<dbReference type="GO" id="GO:0046872">
    <property type="term" value="F:metal ion binding"/>
    <property type="evidence" value="ECO:0007669"/>
    <property type="project" value="UniProtKB-KW"/>
</dbReference>
<name>A0A3R9A0N8_ENTCL</name>
<evidence type="ECO:0000256" key="3">
    <source>
        <dbReference type="ARBA" id="ARBA00022833"/>
    </source>
</evidence>
<dbReference type="RefSeq" id="WP_043951636.1">
    <property type="nucleotide sequence ID" value="NZ_ABFHGT050000001.1"/>
</dbReference>
<evidence type="ECO:0000313" key="6">
    <source>
        <dbReference type="Proteomes" id="UP000275321"/>
    </source>
</evidence>
<sequence length="141" mass="15491">MADIRHARCHCGAVAFTVTLTDGLNTARRCSCSFCRMRGAVVVSAPLTGITVTKGEDKLTEYRFNTGTARHFFCSVCGIYTFHQRRSNPNEYGVNVACFENVSPFDFPEVTVMDGVNHPADGDSGVFGYLSFRKRTSTEAS</sequence>
<dbReference type="InterPro" id="IPR011057">
    <property type="entry name" value="Mss4-like_sf"/>
</dbReference>
<dbReference type="GO" id="GO:0016846">
    <property type="term" value="F:carbon-sulfur lyase activity"/>
    <property type="evidence" value="ECO:0007669"/>
    <property type="project" value="InterPro"/>
</dbReference>
<comment type="similarity">
    <text evidence="1">Belongs to the Gfa family.</text>
</comment>
<gene>
    <name evidence="5" type="ORF">EGK68_23350</name>
</gene>
<dbReference type="Pfam" id="PF04828">
    <property type="entry name" value="GFA"/>
    <property type="match status" value="1"/>
</dbReference>
<evidence type="ECO:0000256" key="2">
    <source>
        <dbReference type="ARBA" id="ARBA00022723"/>
    </source>
</evidence>
<keyword evidence="3" id="KW-0862">Zinc</keyword>
<dbReference type="InterPro" id="IPR052355">
    <property type="entry name" value="CENP-V-like"/>
</dbReference>
<evidence type="ECO:0000259" key="4">
    <source>
        <dbReference type="PROSITE" id="PS51891"/>
    </source>
</evidence>
<dbReference type="SUPFAM" id="SSF51316">
    <property type="entry name" value="Mss4-like"/>
    <property type="match status" value="1"/>
</dbReference>
<dbReference type="Gene3D" id="2.170.150.70">
    <property type="match status" value="1"/>
</dbReference>
<dbReference type="Proteomes" id="UP000275321">
    <property type="component" value="Unassembled WGS sequence"/>
</dbReference>
<accession>A0A3R9A0N8</accession>
<dbReference type="InterPro" id="IPR006913">
    <property type="entry name" value="CENP-V/GFA"/>
</dbReference>
<protein>
    <submittedName>
        <fullName evidence="5">GFA family protein</fullName>
    </submittedName>
</protein>
<dbReference type="EMBL" id="RHWT01000049">
    <property type="protein sequence ID" value="RSB25958.1"/>
    <property type="molecule type" value="Genomic_DNA"/>
</dbReference>
<dbReference type="PANTHER" id="PTHR28620">
    <property type="entry name" value="CENTROMERE PROTEIN V"/>
    <property type="match status" value="1"/>
</dbReference>
<organism evidence="5 6">
    <name type="scientific">Enterobacter cloacae</name>
    <dbReference type="NCBI Taxonomy" id="550"/>
    <lineage>
        <taxon>Bacteria</taxon>
        <taxon>Pseudomonadati</taxon>
        <taxon>Pseudomonadota</taxon>
        <taxon>Gammaproteobacteria</taxon>
        <taxon>Enterobacterales</taxon>
        <taxon>Enterobacteriaceae</taxon>
        <taxon>Enterobacter</taxon>
        <taxon>Enterobacter cloacae complex</taxon>
    </lineage>
</organism>
<reference evidence="5 6" key="1">
    <citation type="submission" date="2018-10" db="EMBL/GenBank/DDBJ databases">
        <title>Transmission dynamics of multidrug resistant bacteria on intensive care unit surfaces.</title>
        <authorList>
            <person name="D'Souza A.W."/>
            <person name="Potter R.F."/>
            <person name="Wallace M."/>
            <person name="Shupe A."/>
            <person name="Patel S."/>
            <person name="Sun S."/>
            <person name="Gul D."/>
            <person name="Kwon J.H."/>
            <person name="Andleeb S."/>
            <person name="Burnham C.-A.D."/>
            <person name="Dantas G."/>
        </authorList>
    </citation>
    <scope>NUCLEOTIDE SEQUENCE [LARGE SCALE GENOMIC DNA]</scope>
    <source>
        <strain evidence="5 6">EC_073</strain>
    </source>
</reference>
<proteinExistence type="inferred from homology"/>
<feature type="domain" description="CENP-V/GFA" evidence="4">
    <location>
        <begin position="5"/>
        <end position="121"/>
    </location>
</feature>
<evidence type="ECO:0000313" key="5">
    <source>
        <dbReference type="EMBL" id="RSB25958.1"/>
    </source>
</evidence>
<evidence type="ECO:0000256" key="1">
    <source>
        <dbReference type="ARBA" id="ARBA00005495"/>
    </source>
</evidence>
<dbReference type="AlphaFoldDB" id="A0A3R9A0N8"/>
<dbReference type="PANTHER" id="PTHR28620:SF1">
    <property type="entry name" value="CENP-V_GFA DOMAIN-CONTAINING PROTEIN"/>
    <property type="match status" value="1"/>
</dbReference>
<keyword evidence="2" id="KW-0479">Metal-binding</keyword>